<dbReference type="GO" id="GO:0005737">
    <property type="term" value="C:cytoplasm"/>
    <property type="evidence" value="ECO:0007669"/>
    <property type="project" value="TreeGrafter"/>
</dbReference>
<dbReference type="GO" id="GO:0016197">
    <property type="term" value="P:endosomal transport"/>
    <property type="evidence" value="ECO:0007669"/>
    <property type="project" value="TreeGrafter"/>
</dbReference>
<feature type="region of interest" description="Disordered" evidence="2">
    <location>
        <begin position="419"/>
        <end position="511"/>
    </location>
</feature>
<evidence type="ECO:0000313" key="5">
    <source>
        <dbReference type="EMBL" id="EME28039.1"/>
    </source>
</evidence>
<dbReference type="Gramene" id="EME28039">
    <property type="protein sequence ID" value="EME28039"/>
    <property type="gene ID" value="Gasu_43800"/>
</dbReference>
<feature type="domain" description="EF-hand" evidence="4">
    <location>
        <begin position="141"/>
        <end position="176"/>
    </location>
</feature>
<dbReference type="RefSeq" id="XP_005704559.1">
    <property type="nucleotide sequence ID" value="XM_005704502.1"/>
</dbReference>
<dbReference type="GO" id="GO:0005886">
    <property type="term" value="C:plasma membrane"/>
    <property type="evidence" value="ECO:0007669"/>
    <property type="project" value="TreeGrafter"/>
</dbReference>
<dbReference type="InterPro" id="IPR000261">
    <property type="entry name" value="EH_dom"/>
</dbReference>
<accession>M2XX79</accession>
<feature type="domain" description="EH" evidence="3">
    <location>
        <begin position="239"/>
        <end position="332"/>
    </location>
</feature>
<feature type="compositionally biased region" description="Polar residues" evidence="2">
    <location>
        <begin position="206"/>
        <end position="225"/>
    </location>
</feature>
<keyword evidence="1" id="KW-0175">Coiled coil</keyword>
<dbReference type="Gene3D" id="1.10.287.1490">
    <property type="match status" value="1"/>
</dbReference>
<evidence type="ECO:0000256" key="1">
    <source>
        <dbReference type="SAM" id="Coils"/>
    </source>
</evidence>
<dbReference type="Gene3D" id="1.10.238.10">
    <property type="entry name" value="EF-hand"/>
    <property type="match status" value="2"/>
</dbReference>
<protein>
    <submittedName>
        <fullName evidence="5">Epidermal growth factor receptor substrate 15</fullName>
    </submittedName>
</protein>
<feature type="compositionally biased region" description="Low complexity" evidence="2">
    <location>
        <begin position="422"/>
        <end position="449"/>
    </location>
</feature>
<dbReference type="KEGG" id="gsl:Gasu_43800"/>
<feature type="region of interest" description="Disordered" evidence="2">
    <location>
        <begin position="206"/>
        <end position="231"/>
    </location>
</feature>
<evidence type="ECO:0000259" key="3">
    <source>
        <dbReference type="PROSITE" id="PS50031"/>
    </source>
</evidence>
<dbReference type="GeneID" id="17086909"/>
<dbReference type="InterPro" id="IPR011992">
    <property type="entry name" value="EF-hand-dom_pair"/>
</dbReference>
<evidence type="ECO:0000313" key="6">
    <source>
        <dbReference type="Proteomes" id="UP000030680"/>
    </source>
</evidence>
<dbReference type="SMART" id="SM00027">
    <property type="entry name" value="EH"/>
    <property type="match status" value="2"/>
</dbReference>
<organism evidence="5 6">
    <name type="scientific">Galdieria sulphuraria</name>
    <name type="common">Red alga</name>
    <dbReference type="NCBI Taxonomy" id="130081"/>
    <lineage>
        <taxon>Eukaryota</taxon>
        <taxon>Rhodophyta</taxon>
        <taxon>Bangiophyceae</taxon>
        <taxon>Galdieriales</taxon>
        <taxon>Galdieriaceae</taxon>
        <taxon>Galdieria</taxon>
    </lineage>
</organism>
<dbReference type="PANTHER" id="PTHR11216:SF174">
    <property type="entry name" value="GH06923P"/>
    <property type="match status" value="1"/>
</dbReference>
<dbReference type="GO" id="GO:0005509">
    <property type="term" value="F:calcium ion binding"/>
    <property type="evidence" value="ECO:0007669"/>
    <property type="project" value="InterPro"/>
</dbReference>
<reference evidence="6" key="1">
    <citation type="journal article" date="2013" name="Science">
        <title>Gene transfer from bacteria and archaea facilitated evolution of an extremophilic eukaryote.</title>
        <authorList>
            <person name="Schonknecht G."/>
            <person name="Chen W.H."/>
            <person name="Ternes C.M."/>
            <person name="Barbier G.G."/>
            <person name="Shrestha R.P."/>
            <person name="Stanke M."/>
            <person name="Brautigam A."/>
            <person name="Baker B.J."/>
            <person name="Banfield J.F."/>
            <person name="Garavito R.M."/>
            <person name="Carr K."/>
            <person name="Wilkerson C."/>
            <person name="Rensing S.A."/>
            <person name="Gagneul D."/>
            <person name="Dickenson N.E."/>
            <person name="Oesterhelt C."/>
            <person name="Lercher M.J."/>
            <person name="Weber A.P."/>
        </authorList>
    </citation>
    <scope>NUCLEOTIDE SEQUENCE [LARGE SCALE GENOMIC DNA]</scope>
    <source>
        <strain evidence="6">074W</strain>
    </source>
</reference>
<dbReference type="STRING" id="130081.M2XX79"/>
<dbReference type="SUPFAM" id="SSF47473">
    <property type="entry name" value="EF-hand"/>
    <property type="match status" value="2"/>
</dbReference>
<dbReference type="PROSITE" id="PS50031">
    <property type="entry name" value="EH"/>
    <property type="match status" value="2"/>
</dbReference>
<dbReference type="EMBL" id="KB454524">
    <property type="protein sequence ID" value="EME28039.1"/>
    <property type="molecule type" value="Genomic_DNA"/>
</dbReference>
<sequence length="511" mass="57645">MYPTYSGGWGQPYPYYNSAYGGYPYNQSYGYPPVPSAAPPPPPGTPFYGYQPTRPSFYPTQLPNYVPQQQVNPAPALTFEGFNSEDTQKIQQTEKQRLVQFVKLSAFEESRYEELWKKASKGAPTLKGKPAKDFFEHAVGVQRPTLKRIWSIADVNHQGELDRQDFFIALRLIAIAQRGSDPSVYSLQRFAGMQLIPDFKWETGTGESFSEKNTSQRTSPQTANNMKKDESSYKITEEQKAYYDQTFAELDWAHSSYISFSQANDYFSQSGLADHLIQRILKLSDISADEKLDKFEFRVAAHLFLLASNGEQLPSELPYSLALELNAPAQQTSSKDNPMNYDVEALRSHLSDAKLETDKTKRKIQEIQEKLTRLRSEKKVLQDQIKSYDTEIQQIRSQMNDVQANYYVETSFFPSEMETRRMNGGTNMNPNNKNVNSNNGMQDPSGQPSDLPPPPSYDEIMDSQGKSGMNNPSTGSAATPSPPTSDKSGKAGNFSIFSNVFSRRASEKKNQ</sequence>
<dbReference type="Proteomes" id="UP000030680">
    <property type="component" value="Unassembled WGS sequence"/>
</dbReference>
<dbReference type="PANTHER" id="PTHR11216">
    <property type="entry name" value="EH DOMAIN"/>
    <property type="match status" value="1"/>
</dbReference>
<dbReference type="OrthoDB" id="524326at2759"/>
<name>M2XX79_GALSU</name>
<dbReference type="GO" id="GO:0006897">
    <property type="term" value="P:endocytosis"/>
    <property type="evidence" value="ECO:0007669"/>
    <property type="project" value="TreeGrafter"/>
</dbReference>
<keyword evidence="5" id="KW-0675">Receptor</keyword>
<keyword evidence="6" id="KW-1185">Reference proteome</keyword>
<proteinExistence type="predicted"/>
<dbReference type="Pfam" id="PF12763">
    <property type="entry name" value="EH"/>
    <property type="match status" value="2"/>
</dbReference>
<dbReference type="eggNOG" id="KOG0998">
    <property type="taxonomic scope" value="Eukaryota"/>
</dbReference>
<dbReference type="AlphaFoldDB" id="M2XX79"/>
<feature type="domain" description="EH" evidence="3">
    <location>
        <begin position="108"/>
        <end position="202"/>
    </location>
</feature>
<gene>
    <name evidence="5" type="ORF">Gasu_43800</name>
</gene>
<evidence type="ECO:0000256" key="2">
    <source>
        <dbReference type="SAM" id="MobiDB-lite"/>
    </source>
</evidence>
<dbReference type="PROSITE" id="PS50222">
    <property type="entry name" value="EF_HAND_2"/>
    <property type="match status" value="1"/>
</dbReference>
<evidence type="ECO:0000259" key="4">
    <source>
        <dbReference type="PROSITE" id="PS50222"/>
    </source>
</evidence>
<dbReference type="InterPro" id="IPR002048">
    <property type="entry name" value="EF_hand_dom"/>
</dbReference>
<dbReference type="SMART" id="SM00054">
    <property type="entry name" value="EFh"/>
    <property type="match status" value="2"/>
</dbReference>
<feature type="coiled-coil region" evidence="1">
    <location>
        <begin position="350"/>
        <end position="405"/>
    </location>
</feature>